<dbReference type="OrthoDB" id="1917929at2759"/>
<name>A0A835YFM4_9CHLO</name>
<feature type="transmembrane region" description="Helical" evidence="6">
    <location>
        <begin position="82"/>
        <end position="114"/>
    </location>
</feature>
<feature type="transmembrane region" description="Helical" evidence="6">
    <location>
        <begin position="278"/>
        <end position="297"/>
    </location>
</feature>
<sequence length="342" mass="34897">MKTVLPHTTPLMVGAMRLLPAGAMLVAWAAANGCKHPSTAIAWAWVAAFALVDAAAFQGFLAEGLTKTSAGLGSVIIDSQPLSVAVLAALLFGEQLSAVGVAGLGLGVAGLLLLEVPGESLQEGLASLFSGGFRPSLPPLAGSGSLMSSGEFWMLLAAQAMAVGTVMVRYVTKHVDPVMATGYHMIMGGAVLGVAAGLQGAPEVTSLGDMAGSLAAQVANLTPHDLAAMSYVSILGGAVSYGVFFWQASRGSLTALSSLTFLTPVFASLAGYEFLGETLTPMQLLGGAVTLASVFMINHQPQQQGKVPQPATPEQKAVLAQRKTVRKQLAAAKQAVAAQQAR</sequence>
<evidence type="ECO:0000256" key="6">
    <source>
        <dbReference type="SAM" id="Phobius"/>
    </source>
</evidence>
<feature type="transmembrane region" description="Helical" evidence="6">
    <location>
        <begin position="41"/>
        <end position="61"/>
    </location>
</feature>
<evidence type="ECO:0000256" key="5">
    <source>
        <dbReference type="ARBA" id="ARBA00023136"/>
    </source>
</evidence>
<feature type="domain" description="EamA" evidence="7">
    <location>
        <begin position="149"/>
        <end position="298"/>
    </location>
</feature>
<evidence type="ECO:0000256" key="2">
    <source>
        <dbReference type="ARBA" id="ARBA00007635"/>
    </source>
</evidence>
<evidence type="ECO:0000313" key="8">
    <source>
        <dbReference type="EMBL" id="KAG2500842.1"/>
    </source>
</evidence>
<reference evidence="8" key="1">
    <citation type="journal article" date="2020" name="bioRxiv">
        <title>Comparative genomics of Chlamydomonas.</title>
        <authorList>
            <person name="Craig R.J."/>
            <person name="Hasan A.R."/>
            <person name="Ness R.W."/>
            <person name="Keightley P.D."/>
        </authorList>
    </citation>
    <scope>NUCLEOTIDE SEQUENCE</scope>
    <source>
        <strain evidence="8">CCAP 11/70</strain>
    </source>
</reference>
<dbReference type="PANTHER" id="PTHR32322:SF2">
    <property type="entry name" value="EAMA DOMAIN-CONTAINING PROTEIN"/>
    <property type="match status" value="1"/>
</dbReference>
<dbReference type="Pfam" id="PF00892">
    <property type="entry name" value="EamA"/>
    <property type="match status" value="2"/>
</dbReference>
<keyword evidence="3 6" id="KW-0812">Transmembrane</keyword>
<dbReference type="AlphaFoldDB" id="A0A835YFM4"/>
<feature type="transmembrane region" description="Helical" evidence="6">
    <location>
        <begin position="183"/>
        <end position="201"/>
    </location>
</feature>
<proteinExistence type="inferred from homology"/>
<accession>A0A835YFM4</accession>
<comment type="subcellular location">
    <subcellularLocation>
        <location evidence="1">Membrane</location>
        <topology evidence="1">Multi-pass membrane protein</topology>
    </subcellularLocation>
</comment>
<dbReference type="InterPro" id="IPR050638">
    <property type="entry name" value="AA-Vitamin_Transporters"/>
</dbReference>
<dbReference type="Gene3D" id="1.10.3730.20">
    <property type="match status" value="1"/>
</dbReference>
<feature type="transmembrane region" description="Helical" evidence="6">
    <location>
        <begin position="228"/>
        <end position="246"/>
    </location>
</feature>
<evidence type="ECO:0000256" key="3">
    <source>
        <dbReference type="ARBA" id="ARBA00022692"/>
    </source>
</evidence>
<comment type="caution">
    <text evidence="8">The sequence shown here is derived from an EMBL/GenBank/DDBJ whole genome shotgun (WGS) entry which is preliminary data.</text>
</comment>
<evidence type="ECO:0000259" key="7">
    <source>
        <dbReference type="Pfam" id="PF00892"/>
    </source>
</evidence>
<evidence type="ECO:0000313" key="9">
    <source>
        <dbReference type="Proteomes" id="UP000612055"/>
    </source>
</evidence>
<evidence type="ECO:0000256" key="4">
    <source>
        <dbReference type="ARBA" id="ARBA00022989"/>
    </source>
</evidence>
<dbReference type="PANTHER" id="PTHR32322">
    <property type="entry name" value="INNER MEMBRANE TRANSPORTER"/>
    <property type="match status" value="1"/>
</dbReference>
<feature type="transmembrane region" description="Helical" evidence="6">
    <location>
        <begin position="253"/>
        <end position="272"/>
    </location>
</feature>
<feature type="transmembrane region" description="Helical" evidence="6">
    <location>
        <begin position="152"/>
        <end position="171"/>
    </location>
</feature>
<dbReference type="GO" id="GO:0009507">
    <property type="term" value="C:chloroplast"/>
    <property type="evidence" value="ECO:0007669"/>
    <property type="project" value="TreeGrafter"/>
</dbReference>
<comment type="similarity">
    <text evidence="2">Belongs to the drug/metabolite transporter (DMT) superfamily. Plant drug/metabolite exporter (P-DME) (TC 2.A.7.4) family.</text>
</comment>
<evidence type="ECO:0000256" key="1">
    <source>
        <dbReference type="ARBA" id="ARBA00004141"/>
    </source>
</evidence>
<keyword evidence="4 6" id="KW-1133">Transmembrane helix</keyword>
<organism evidence="8 9">
    <name type="scientific">Edaphochlamys debaryana</name>
    <dbReference type="NCBI Taxonomy" id="47281"/>
    <lineage>
        <taxon>Eukaryota</taxon>
        <taxon>Viridiplantae</taxon>
        <taxon>Chlorophyta</taxon>
        <taxon>core chlorophytes</taxon>
        <taxon>Chlorophyceae</taxon>
        <taxon>CS clade</taxon>
        <taxon>Chlamydomonadales</taxon>
        <taxon>Chlamydomonadales incertae sedis</taxon>
        <taxon>Edaphochlamys</taxon>
    </lineage>
</organism>
<dbReference type="InterPro" id="IPR000620">
    <property type="entry name" value="EamA_dom"/>
</dbReference>
<keyword evidence="9" id="KW-1185">Reference proteome</keyword>
<dbReference type="SUPFAM" id="SSF103481">
    <property type="entry name" value="Multidrug resistance efflux transporter EmrE"/>
    <property type="match status" value="2"/>
</dbReference>
<dbReference type="Proteomes" id="UP000612055">
    <property type="component" value="Unassembled WGS sequence"/>
</dbReference>
<keyword evidence="5 6" id="KW-0472">Membrane</keyword>
<gene>
    <name evidence="8" type="ORF">HYH03_001603</name>
</gene>
<dbReference type="InterPro" id="IPR037185">
    <property type="entry name" value="EmrE-like"/>
</dbReference>
<protein>
    <recommendedName>
        <fullName evidence="7">EamA domain-containing protein</fullName>
    </recommendedName>
</protein>
<dbReference type="GO" id="GO:0016020">
    <property type="term" value="C:membrane"/>
    <property type="evidence" value="ECO:0007669"/>
    <property type="project" value="UniProtKB-SubCell"/>
</dbReference>
<dbReference type="EMBL" id="JAEHOE010000003">
    <property type="protein sequence ID" value="KAG2500842.1"/>
    <property type="molecule type" value="Genomic_DNA"/>
</dbReference>
<feature type="domain" description="EamA" evidence="7">
    <location>
        <begin position="1"/>
        <end position="114"/>
    </location>
</feature>